<keyword evidence="9" id="KW-0472">Membrane</keyword>
<evidence type="ECO:0000256" key="3">
    <source>
        <dbReference type="ARBA" id="ARBA00022475"/>
    </source>
</evidence>
<dbReference type="InterPro" id="IPR013210">
    <property type="entry name" value="LRR_N_plant-typ"/>
</dbReference>
<evidence type="ECO:0000256" key="6">
    <source>
        <dbReference type="ARBA" id="ARBA00022729"/>
    </source>
</evidence>
<dbReference type="SUPFAM" id="SSF52047">
    <property type="entry name" value="RNI-like"/>
    <property type="match status" value="2"/>
</dbReference>
<feature type="signal peptide" evidence="11">
    <location>
        <begin position="1"/>
        <end position="21"/>
    </location>
</feature>
<dbReference type="Pfam" id="PF00560">
    <property type="entry name" value="LRR_1"/>
    <property type="match status" value="3"/>
</dbReference>
<keyword evidence="10" id="KW-0325">Glycoprotein</keyword>
<reference evidence="14 15" key="1">
    <citation type="journal article" date="2021" name="Comput. Struct. Biotechnol. J.">
        <title>De novo genome assembly of the potent medicinal plant Rehmannia glutinosa using nanopore technology.</title>
        <authorList>
            <person name="Ma L."/>
            <person name="Dong C."/>
            <person name="Song C."/>
            <person name="Wang X."/>
            <person name="Zheng X."/>
            <person name="Niu Y."/>
            <person name="Chen S."/>
            <person name="Feng W."/>
        </authorList>
    </citation>
    <scope>NUCLEOTIDE SEQUENCE [LARGE SCALE GENOMIC DNA]</scope>
    <source>
        <strain evidence="14">DH-2019</strain>
    </source>
</reference>
<evidence type="ECO:0000259" key="13">
    <source>
        <dbReference type="Pfam" id="PF23598"/>
    </source>
</evidence>
<dbReference type="PRINTS" id="PR00019">
    <property type="entry name" value="LEURICHRPT"/>
</dbReference>
<keyword evidence="4" id="KW-0433">Leucine-rich repeat</keyword>
<dbReference type="InterPro" id="IPR032675">
    <property type="entry name" value="LRR_dom_sf"/>
</dbReference>
<evidence type="ECO:0000313" key="15">
    <source>
        <dbReference type="Proteomes" id="UP001318860"/>
    </source>
</evidence>
<dbReference type="Proteomes" id="UP001318860">
    <property type="component" value="Unassembled WGS sequence"/>
</dbReference>
<evidence type="ECO:0000256" key="11">
    <source>
        <dbReference type="SAM" id="SignalP"/>
    </source>
</evidence>
<evidence type="ECO:0000313" key="14">
    <source>
        <dbReference type="EMBL" id="KAK6144094.1"/>
    </source>
</evidence>
<dbReference type="Pfam" id="PF08263">
    <property type="entry name" value="LRRNT_2"/>
    <property type="match status" value="1"/>
</dbReference>
<dbReference type="PANTHER" id="PTHR48063:SF98">
    <property type="entry name" value="LRR RECEPTOR-LIKE SERINE_THREONINE-PROTEIN KINASE FLS2"/>
    <property type="match status" value="1"/>
</dbReference>
<comment type="caution">
    <text evidence="14">The sequence shown here is derived from an EMBL/GenBank/DDBJ whole genome shotgun (WGS) entry which is preliminary data.</text>
</comment>
<comment type="similarity">
    <text evidence="2">Belongs to the RLP family.</text>
</comment>
<evidence type="ECO:0000256" key="8">
    <source>
        <dbReference type="ARBA" id="ARBA00022989"/>
    </source>
</evidence>
<accession>A0ABR0WDD0</accession>
<gene>
    <name evidence="14" type="ORF">DH2020_020914</name>
</gene>
<evidence type="ECO:0000256" key="5">
    <source>
        <dbReference type="ARBA" id="ARBA00022692"/>
    </source>
</evidence>
<evidence type="ECO:0000256" key="2">
    <source>
        <dbReference type="ARBA" id="ARBA00009592"/>
    </source>
</evidence>
<evidence type="ECO:0000256" key="4">
    <source>
        <dbReference type="ARBA" id="ARBA00022614"/>
    </source>
</evidence>
<dbReference type="InterPro" id="IPR001611">
    <property type="entry name" value="Leu-rich_rpt"/>
</dbReference>
<feature type="domain" description="Disease resistance R13L4/SHOC-2-like LRR" evidence="13">
    <location>
        <begin position="93"/>
        <end position="330"/>
    </location>
</feature>
<dbReference type="Gene3D" id="3.80.10.10">
    <property type="entry name" value="Ribonuclease Inhibitor"/>
    <property type="match status" value="4"/>
</dbReference>
<keyword evidence="5" id="KW-0812">Transmembrane</keyword>
<evidence type="ECO:0000259" key="12">
    <source>
        <dbReference type="Pfam" id="PF08263"/>
    </source>
</evidence>
<proteinExistence type="inferred from homology"/>
<dbReference type="EMBL" id="JABTTQ020000012">
    <property type="protein sequence ID" value="KAK6144094.1"/>
    <property type="molecule type" value="Genomic_DNA"/>
</dbReference>
<dbReference type="SMART" id="SM00369">
    <property type="entry name" value="LRR_TYP"/>
    <property type="match status" value="7"/>
</dbReference>
<evidence type="ECO:0008006" key="16">
    <source>
        <dbReference type="Google" id="ProtNLM"/>
    </source>
</evidence>
<sequence>MNVPLFFFLFCSFITLNFCIGNSSSNTIIACPEVEKQALLSFKHSLQDPLNLLSSWSINGEVNCCKWKGVFCNNLTGHVDELYLQNLSGKTNPSLLNLKHLKYLDLSQNYFHQTIPSFIGSITSLEYLNLSNAGFYGKIPHNIGNLSNLHTLVLGNYASLYADSLEWLSGLSKLEHLNMNSVNLSKAANWAQVINKLPSLIELHFSYCSLNDNNDNIANNITNSLAILDLSNNHIQSFAIPRRIFQLTNLIFLDLSLNSFEGPIPTTSNTTKIRHFDLFSNSFNSTIPDWLYTCKDLEFVSLRLNHLQGTISNAIANLTSLKTLDLSRNELSGNVPREITNLCKMQSLDLHRNKLAGEISDSFGNMSDCFLGALESLNMWDNQLSGHLTHQFGEFKSLRDLYLTNNLLSGVIPNNIGNLSSLEVLSLDGNKLTGNLPESMGNLFNLTSLSIEDNMLEGVVTETHFAHLSNLISLHASGNNLTLKLISPNWIPPFKLYNLNLRSWNLGSGSQILSWIETQKNNMNNLDLSNTGLSGNVPSWFWNILVLNISHNQLHGKIPLITGPKDEFSSLMRLVYLSSNKFSGPLPRVGYTVKELDLSNNSFSGDMSHFLCDMTNQTYQLEILHLGGNHLTGELPEDCLMKWPSLEVLNLGNNNLSGTIPNSIGFLANLRSFNLYGNKFSGHIPFSMRNCTKLLKIDLADNNLDGTIPTWMGASLSNLRFLILRSNKLSGEITSTVCHLNSLQILDLSGIIDFLGIIPGVSIILLAMTTQRGFVFWSPIFFLLVSIYRECVDYHKGECTNL</sequence>
<comment type="subcellular location">
    <subcellularLocation>
        <location evidence="1">Cell membrane</location>
        <topology evidence="1">Single-pass type I membrane protein</topology>
    </subcellularLocation>
</comment>
<keyword evidence="15" id="KW-1185">Reference proteome</keyword>
<evidence type="ECO:0000256" key="1">
    <source>
        <dbReference type="ARBA" id="ARBA00004251"/>
    </source>
</evidence>
<keyword evidence="6 11" id="KW-0732">Signal</keyword>
<feature type="chain" id="PRO_5045829941" description="Leucine-rich repeat-containing N-terminal plant-type domain-containing protein" evidence="11">
    <location>
        <begin position="22"/>
        <end position="802"/>
    </location>
</feature>
<dbReference type="SUPFAM" id="SSF52058">
    <property type="entry name" value="L domain-like"/>
    <property type="match status" value="1"/>
</dbReference>
<dbReference type="InterPro" id="IPR055414">
    <property type="entry name" value="LRR_R13L4/SHOC2-like"/>
</dbReference>
<dbReference type="InterPro" id="IPR003591">
    <property type="entry name" value="Leu-rich_rpt_typical-subtyp"/>
</dbReference>
<keyword evidence="8" id="KW-1133">Transmembrane helix</keyword>
<evidence type="ECO:0000256" key="10">
    <source>
        <dbReference type="ARBA" id="ARBA00023180"/>
    </source>
</evidence>
<name>A0ABR0WDD0_REHGL</name>
<dbReference type="Pfam" id="PF23598">
    <property type="entry name" value="LRR_14"/>
    <property type="match status" value="1"/>
</dbReference>
<keyword evidence="3" id="KW-1003">Cell membrane</keyword>
<protein>
    <recommendedName>
        <fullName evidence="16">Leucine-rich repeat-containing N-terminal plant-type domain-containing protein</fullName>
    </recommendedName>
</protein>
<dbReference type="PANTHER" id="PTHR48063">
    <property type="entry name" value="LRR RECEPTOR-LIKE KINASE"/>
    <property type="match status" value="1"/>
</dbReference>
<evidence type="ECO:0000256" key="7">
    <source>
        <dbReference type="ARBA" id="ARBA00022737"/>
    </source>
</evidence>
<keyword evidence="7" id="KW-0677">Repeat</keyword>
<feature type="domain" description="Leucine-rich repeat-containing N-terminal plant-type" evidence="12">
    <location>
        <begin position="35"/>
        <end position="73"/>
    </location>
</feature>
<evidence type="ECO:0000256" key="9">
    <source>
        <dbReference type="ARBA" id="ARBA00023136"/>
    </source>
</evidence>
<organism evidence="14 15">
    <name type="scientific">Rehmannia glutinosa</name>
    <name type="common">Chinese foxglove</name>
    <dbReference type="NCBI Taxonomy" id="99300"/>
    <lineage>
        <taxon>Eukaryota</taxon>
        <taxon>Viridiplantae</taxon>
        <taxon>Streptophyta</taxon>
        <taxon>Embryophyta</taxon>
        <taxon>Tracheophyta</taxon>
        <taxon>Spermatophyta</taxon>
        <taxon>Magnoliopsida</taxon>
        <taxon>eudicotyledons</taxon>
        <taxon>Gunneridae</taxon>
        <taxon>Pentapetalae</taxon>
        <taxon>asterids</taxon>
        <taxon>lamiids</taxon>
        <taxon>Lamiales</taxon>
        <taxon>Orobanchaceae</taxon>
        <taxon>Rehmannieae</taxon>
        <taxon>Rehmannia</taxon>
    </lineage>
</organism>
<dbReference type="InterPro" id="IPR046956">
    <property type="entry name" value="RLP23-like"/>
</dbReference>
<dbReference type="Pfam" id="PF13855">
    <property type="entry name" value="LRR_8"/>
    <property type="match status" value="2"/>
</dbReference>